<evidence type="ECO:0000313" key="9">
    <source>
        <dbReference type="Proteomes" id="UP001319060"/>
    </source>
</evidence>
<feature type="transmembrane region" description="Helical" evidence="6">
    <location>
        <begin position="283"/>
        <end position="302"/>
    </location>
</feature>
<feature type="transmembrane region" description="Helical" evidence="6">
    <location>
        <begin position="178"/>
        <end position="200"/>
    </location>
</feature>
<feature type="transmembrane region" description="Helical" evidence="6">
    <location>
        <begin position="314"/>
        <end position="331"/>
    </location>
</feature>
<sequence>MSQPIATIGERTTKKVFWRIIPFIFLLYIVAFLDRVNLGYAALDMNKDLALASSTFGLISGIFFFGYFLFEIPSNILLHKIGARKWIARIMVSWGIVVILTAWAQSATHLYILRFLLGVAEAGFFPGVILYITYWFRAKEQARAFALFMTALAASNIIGAPLSTWIMDTISWAGMPGWRWMFILEGIPAIIIGIITYYYLTDRPQEAKWLTKEEKEWLIQEIRHENEQKVGSKHHSARDVLTNPQVWRLSFIYLTLVIGLYGIGFWMPTIIKSFSSILTNTQVGLITMIPYIAAGICMILWARRSDRSGERRMHTALPPLLGALGLIGAGMTTNPYLSVIMMSIATIGIYSFFGPFWSLPAFFLTEVSAAVGIALINSIGNLGGFVGPYMIGYLNELTGNMEAGLYFLSFSLIITSLLVLSIKKQISVVKTDAPLVKTKSS</sequence>
<feature type="transmembrane region" description="Helical" evidence="6">
    <location>
        <begin position="20"/>
        <end position="43"/>
    </location>
</feature>
<dbReference type="SUPFAM" id="SSF103473">
    <property type="entry name" value="MFS general substrate transporter"/>
    <property type="match status" value="1"/>
</dbReference>
<dbReference type="InterPro" id="IPR020846">
    <property type="entry name" value="MFS_dom"/>
</dbReference>
<keyword evidence="9" id="KW-1185">Reference proteome</keyword>
<feature type="transmembrane region" description="Helical" evidence="6">
    <location>
        <begin position="111"/>
        <end position="132"/>
    </location>
</feature>
<dbReference type="InterPro" id="IPR036259">
    <property type="entry name" value="MFS_trans_sf"/>
</dbReference>
<feature type="transmembrane region" description="Helical" evidence="6">
    <location>
        <begin position="49"/>
        <end position="70"/>
    </location>
</feature>
<gene>
    <name evidence="8" type="ORF">JYA64_09280</name>
</gene>
<feature type="transmembrane region" description="Helical" evidence="6">
    <location>
        <begin position="403"/>
        <end position="422"/>
    </location>
</feature>
<dbReference type="Gene3D" id="1.20.1250.20">
    <property type="entry name" value="MFS general substrate transporter like domains"/>
    <property type="match status" value="2"/>
</dbReference>
<dbReference type="PANTHER" id="PTHR43791:SF100">
    <property type="entry name" value="SUGAR TRANSPORTER"/>
    <property type="match status" value="1"/>
</dbReference>
<keyword evidence="2" id="KW-0813">Transport</keyword>
<protein>
    <submittedName>
        <fullName evidence="8">MFS transporter</fullName>
    </submittedName>
</protein>
<dbReference type="RefSeq" id="WP_188402367.1">
    <property type="nucleotide sequence ID" value="NZ_BMCE01000002.1"/>
</dbReference>
<keyword evidence="3 6" id="KW-0812">Transmembrane</keyword>
<evidence type="ECO:0000256" key="5">
    <source>
        <dbReference type="ARBA" id="ARBA00023136"/>
    </source>
</evidence>
<feature type="transmembrane region" description="Helical" evidence="6">
    <location>
        <begin position="337"/>
        <end position="357"/>
    </location>
</feature>
<evidence type="ECO:0000256" key="2">
    <source>
        <dbReference type="ARBA" id="ARBA00022448"/>
    </source>
</evidence>
<evidence type="ECO:0000256" key="4">
    <source>
        <dbReference type="ARBA" id="ARBA00022989"/>
    </source>
</evidence>
<comment type="subcellular location">
    <subcellularLocation>
        <location evidence="1">Cell membrane</location>
        <topology evidence="1">Multi-pass membrane protein</topology>
    </subcellularLocation>
</comment>
<evidence type="ECO:0000259" key="7">
    <source>
        <dbReference type="PROSITE" id="PS50850"/>
    </source>
</evidence>
<evidence type="ECO:0000256" key="1">
    <source>
        <dbReference type="ARBA" id="ARBA00004651"/>
    </source>
</evidence>
<evidence type="ECO:0000256" key="6">
    <source>
        <dbReference type="SAM" id="Phobius"/>
    </source>
</evidence>
<keyword evidence="4 6" id="KW-1133">Transmembrane helix</keyword>
<feature type="transmembrane region" description="Helical" evidence="6">
    <location>
        <begin position="144"/>
        <end position="166"/>
    </location>
</feature>
<feature type="domain" description="Major facilitator superfamily (MFS) profile" evidence="7">
    <location>
        <begin position="20"/>
        <end position="427"/>
    </location>
</feature>
<proteinExistence type="predicted"/>
<dbReference type="PANTHER" id="PTHR43791">
    <property type="entry name" value="PERMEASE-RELATED"/>
    <property type="match status" value="1"/>
</dbReference>
<dbReference type="CDD" id="cd17319">
    <property type="entry name" value="MFS_ExuT_GudP_like"/>
    <property type="match status" value="1"/>
</dbReference>
<dbReference type="Proteomes" id="UP001319060">
    <property type="component" value="Unassembled WGS sequence"/>
</dbReference>
<accession>A0ABS2ZCS2</accession>
<feature type="transmembrane region" description="Helical" evidence="6">
    <location>
        <begin position="86"/>
        <end position="105"/>
    </location>
</feature>
<feature type="transmembrane region" description="Helical" evidence="6">
    <location>
        <begin position="251"/>
        <end position="271"/>
    </location>
</feature>
<evidence type="ECO:0000256" key="3">
    <source>
        <dbReference type="ARBA" id="ARBA00022692"/>
    </source>
</evidence>
<reference evidence="8 9" key="1">
    <citation type="submission" date="2021-01" db="EMBL/GenBank/DDBJ databases">
        <title>Genome Sequencing of Type Strains.</title>
        <authorList>
            <person name="Lemaire J.F."/>
            <person name="Inderbitzin P."/>
            <person name="Collins S.B."/>
            <person name="Wespe N."/>
            <person name="Knight-Connoni V."/>
        </authorList>
    </citation>
    <scope>NUCLEOTIDE SEQUENCE [LARGE SCALE GENOMIC DNA]</scope>
    <source>
        <strain evidence="8 9">DSM 14730</strain>
    </source>
</reference>
<dbReference type="EMBL" id="JAFHKS010000043">
    <property type="protein sequence ID" value="MBN3545487.1"/>
    <property type="molecule type" value="Genomic_DNA"/>
</dbReference>
<comment type="caution">
    <text evidence="8">The sequence shown here is derived from an EMBL/GenBank/DDBJ whole genome shotgun (WGS) entry which is preliminary data.</text>
</comment>
<organism evidence="8 9">
    <name type="scientific">Fictibacillus barbaricus</name>
    <dbReference type="NCBI Taxonomy" id="182136"/>
    <lineage>
        <taxon>Bacteria</taxon>
        <taxon>Bacillati</taxon>
        <taxon>Bacillota</taxon>
        <taxon>Bacilli</taxon>
        <taxon>Bacillales</taxon>
        <taxon>Fictibacillaceae</taxon>
        <taxon>Fictibacillus</taxon>
    </lineage>
</organism>
<keyword evidence="5 6" id="KW-0472">Membrane</keyword>
<dbReference type="InterPro" id="IPR011701">
    <property type="entry name" value="MFS"/>
</dbReference>
<name>A0ABS2ZCS2_9BACL</name>
<dbReference type="PROSITE" id="PS50850">
    <property type="entry name" value="MFS"/>
    <property type="match status" value="1"/>
</dbReference>
<dbReference type="Pfam" id="PF07690">
    <property type="entry name" value="MFS_1"/>
    <property type="match status" value="1"/>
</dbReference>
<feature type="transmembrane region" description="Helical" evidence="6">
    <location>
        <begin position="369"/>
        <end position="391"/>
    </location>
</feature>
<evidence type="ECO:0000313" key="8">
    <source>
        <dbReference type="EMBL" id="MBN3545487.1"/>
    </source>
</evidence>